<gene>
    <name evidence="1" type="ORF">JR316_006130</name>
</gene>
<dbReference type="EMBL" id="JAFIQS010000005">
    <property type="protein sequence ID" value="KAG5169574.1"/>
    <property type="molecule type" value="Genomic_DNA"/>
</dbReference>
<sequence length="281" mass="31805">MPSLFPPPLAPNIPEAPSLLVTGKYHPSAPIHLALSSHRAIVLSASRSDLVSDLQQFNDAFLNTESGKGSTSELSSRIEIFYPPSPAHLCLLLSLLRVANPEVDATEHTPVPQKTVQPIPPSTIVLHELSRYLWNEENANTSRSSWMLSSYLNLLNRLFLCISNLKKSPLDLPPSLVLFDSKLGQLKLLETNENVLCESLTVIERLFSCVAIFEEDSSYIPSSQSSERDTEEGLRKQVRYYCPHKTGPVEIQIDRWTEMTRDFIHGDRLPERWFKWEQQDP</sequence>
<reference evidence="1" key="1">
    <citation type="submission" date="2021-02" db="EMBL/GenBank/DDBJ databases">
        <title>Psilocybe cubensis genome.</title>
        <authorList>
            <person name="Mckernan K.J."/>
            <person name="Crawford S."/>
            <person name="Trippe A."/>
            <person name="Kane L.T."/>
            <person name="Mclaughlin S."/>
        </authorList>
    </citation>
    <scope>NUCLEOTIDE SEQUENCE [LARGE SCALE GENOMIC DNA]</scope>
    <source>
        <strain evidence="1">MGC-MH-2018</strain>
    </source>
</reference>
<comment type="caution">
    <text evidence="1">The sequence shown here is derived from an EMBL/GenBank/DDBJ whole genome shotgun (WGS) entry which is preliminary data.</text>
</comment>
<organism evidence="1">
    <name type="scientific">Psilocybe cubensis</name>
    <name type="common">Psychedelic mushroom</name>
    <name type="synonym">Stropharia cubensis</name>
    <dbReference type="NCBI Taxonomy" id="181762"/>
    <lineage>
        <taxon>Eukaryota</taxon>
        <taxon>Fungi</taxon>
        <taxon>Dikarya</taxon>
        <taxon>Basidiomycota</taxon>
        <taxon>Agaricomycotina</taxon>
        <taxon>Agaricomycetes</taxon>
        <taxon>Agaricomycetidae</taxon>
        <taxon>Agaricales</taxon>
        <taxon>Agaricineae</taxon>
        <taxon>Strophariaceae</taxon>
        <taxon>Psilocybe</taxon>
    </lineage>
</organism>
<proteinExistence type="predicted"/>
<dbReference type="AlphaFoldDB" id="A0A8H7Y217"/>
<accession>A0A8H7Y217</accession>
<name>A0A8H7Y217_PSICU</name>
<evidence type="ECO:0000313" key="1">
    <source>
        <dbReference type="EMBL" id="KAG5169574.1"/>
    </source>
</evidence>
<dbReference type="OrthoDB" id="3224367at2759"/>
<protein>
    <submittedName>
        <fullName evidence="1">Uncharacterized protein</fullName>
    </submittedName>
</protein>